<sequence>MDTTPCYIQPQPQLRGPASIEKWESMDTWILLDVLVGLRHAFQNSRRHPELWHQVASLLAHRGIFKSPDKCRNRWKVLVAKYKRHCSQVLKHKSNNMFEFQEPIQILLANQLEFNGNCLVRTFKNGAKVKLAASDSDLVPLRRLSPRSEFFNGDPWALSQRNML</sequence>
<comment type="caution">
    <text evidence="1">The sequence shown here is derived from an EMBL/GenBank/DDBJ whole genome shotgun (WGS) entry which is preliminary data.</text>
</comment>
<name>A0ACC2SIK2_9FUNG</name>
<evidence type="ECO:0000313" key="2">
    <source>
        <dbReference type="Proteomes" id="UP001165960"/>
    </source>
</evidence>
<gene>
    <name evidence="1" type="ORF">DSO57_1013449</name>
</gene>
<evidence type="ECO:0000313" key="1">
    <source>
        <dbReference type="EMBL" id="KAJ9062168.1"/>
    </source>
</evidence>
<dbReference type="Proteomes" id="UP001165960">
    <property type="component" value="Unassembled WGS sequence"/>
</dbReference>
<proteinExistence type="predicted"/>
<accession>A0ACC2SIK2</accession>
<reference evidence="1" key="1">
    <citation type="submission" date="2022-04" db="EMBL/GenBank/DDBJ databases">
        <title>Genome of the entomopathogenic fungus Entomophthora muscae.</title>
        <authorList>
            <person name="Elya C."/>
            <person name="Lovett B.R."/>
            <person name="Lee E."/>
            <person name="Macias A.M."/>
            <person name="Hajek A.E."/>
            <person name="De Bivort B.L."/>
            <person name="Kasson M.T."/>
            <person name="De Fine Licht H.H."/>
            <person name="Stajich J.E."/>
        </authorList>
    </citation>
    <scope>NUCLEOTIDE SEQUENCE</scope>
    <source>
        <strain evidence="1">Berkeley</strain>
    </source>
</reference>
<protein>
    <submittedName>
        <fullName evidence="1">Uncharacterized protein</fullName>
    </submittedName>
</protein>
<organism evidence="1 2">
    <name type="scientific">Entomophthora muscae</name>
    <dbReference type="NCBI Taxonomy" id="34485"/>
    <lineage>
        <taxon>Eukaryota</taxon>
        <taxon>Fungi</taxon>
        <taxon>Fungi incertae sedis</taxon>
        <taxon>Zoopagomycota</taxon>
        <taxon>Entomophthoromycotina</taxon>
        <taxon>Entomophthoromycetes</taxon>
        <taxon>Entomophthorales</taxon>
        <taxon>Entomophthoraceae</taxon>
        <taxon>Entomophthora</taxon>
    </lineage>
</organism>
<keyword evidence="2" id="KW-1185">Reference proteome</keyword>
<dbReference type="EMBL" id="QTSX02005020">
    <property type="protein sequence ID" value="KAJ9062168.1"/>
    <property type="molecule type" value="Genomic_DNA"/>
</dbReference>